<dbReference type="KEGG" id="mis:MICPUN_98581"/>
<evidence type="ECO:0000313" key="3">
    <source>
        <dbReference type="Proteomes" id="UP000002009"/>
    </source>
</evidence>
<dbReference type="EMBL" id="CP001574">
    <property type="protein sequence ID" value="ACO68627.1"/>
    <property type="molecule type" value="Genomic_DNA"/>
</dbReference>
<dbReference type="GO" id="GO:0016567">
    <property type="term" value="P:protein ubiquitination"/>
    <property type="evidence" value="ECO:0007669"/>
    <property type="project" value="UniProtKB-UniPathway"/>
</dbReference>
<feature type="domain" description="U-box" evidence="1">
    <location>
        <begin position="86"/>
        <end position="149"/>
    </location>
</feature>
<protein>
    <recommendedName>
        <fullName evidence="1">U-box domain-containing protein</fullName>
    </recommendedName>
</protein>
<dbReference type="Pfam" id="PF04564">
    <property type="entry name" value="U-box"/>
    <property type="match status" value="1"/>
</dbReference>
<dbReference type="InterPro" id="IPR013083">
    <property type="entry name" value="Znf_RING/FYVE/PHD"/>
</dbReference>
<dbReference type="Proteomes" id="UP000002009">
    <property type="component" value="Chromosome 1"/>
</dbReference>
<dbReference type="SUPFAM" id="SSF57850">
    <property type="entry name" value="RING/U-box"/>
    <property type="match status" value="1"/>
</dbReference>
<dbReference type="Gene3D" id="3.30.40.10">
    <property type="entry name" value="Zinc/RING finger domain, C3HC4 (zinc finger)"/>
    <property type="match status" value="1"/>
</dbReference>
<dbReference type="SMART" id="SM00504">
    <property type="entry name" value="Ubox"/>
    <property type="match status" value="1"/>
</dbReference>
<evidence type="ECO:0000313" key="2">
    <source>
        <dbReference type="EMBL" id="ACO68627.1"/>
    </source>
</evidence>
<dbReference type="AlphaFoldDB" id="C1FET3"/>
<sequence>MTDTLRAMVGMGLSVGQIETMLSGLGLNLATVRGEVEKFVGSPSISLQRQSSIGLELLQDSQGNNDTLVAQVVASLESELEDPPERFRDPVSYNLMNEPRVIETGHVFDESTVFDENGDFRFDTCPMTRREIQPLAFPIVFLKKELIDYKLRRLDAVLAAAGRLPGGKPRDALLRVGKALLDQLGSGTYIHRAERYWTLRVDSMEPGPELVEVVGALAAEESVGKLDASSPLRALFDGATARLIDAGAATREGCDAMLIVYDARTLGPH</sequence>
<dbReference type="InterPro" id="IPR003613">
    <property type="entry name" value="Ubox_domain"/>
</dbReference>
<dbReference type="RefSeq" id="XP_002507369.1">
    <property type="nucleotide sequence ID" value="XM_002507323.1"/>
</dbReference>
<dbReference type="InParanoid" id="C1FET3"/>
<dbReference type="GO" id="GO:0004842">
    <property type="term" value="F:ubiquitin-protein transferase activity"/>
    <property type="evidence" value="ECO:0007669"/>
    <property type="project" value="InterPro"/>
</dbReference>
<proteinExistence type="predicted"/>
<dbReference type="UniPathway" id="UPA00143"/>
<reference evidence="2 3" key="1">
    <citation type="journal article" date="2009" name="Science">
        <title>Green evolution and dynamic adaptations revealed by genomes of the marine picoeukaryotes Micromonas.</title>
        <authorList>
            <person name="Worden A.Z."/>
            <person name="Lee J.H."/>
            <person name="Mock T."/>
            <person name="Rouze P."/>
            <person name="Simmons M.P."/>
            <person name="Aerts A.L."/>
            <person name="Allen A.E."/>
            <person name="Cuvelier M.L."/>
            <person name="Derelle E."/>
            <person name="Everett M.V."/>
            <person name="Foulon E."/>
            <person name="Grimwood J."/>
            <person name="Gundlach H."/>
            <person name="Henrissat B."/>
            <person name="Napoli C."/>
            <person name="McDonald S.M."/>
            <person name="Parker M.S."/>
            <person name="Rombauts S."/>
            <person name="Salamov A."/>
            <person name="Von Dassow P."/>
            <person name="Badger J.H."/>
            <person name="Coutinho P.M."/>
            <person name="Demir E."/>
            <person name="Dubchak I."/>
            <person name="Gentemann C."/>
            <person name="Eikrem W."/>
            <person name="Gready J.E."/>
            <person name="John U."/>
            <person name="Lanier W."/>
            <person name="Lindquist E.A."/>
            <person name="Lucas S."/>
            <person name="Mayer K.F."/>
            <person name="Moreau H."/>
            <person name="Not F."/>
            <person name="Otillar R."/>
            <person name="Panaud O."/>
            <person name="Pangilinan J."/>
            <person name="Paulsen I."/>
            <person name="Piegu B."/>
            <person name="Poliakov A."/>
            <person name="Robbens S."/>
            <person name="Schmutz J."/>
            <person name="Toulza E."/>
            <person name="Wyss T."/>
            <person name="Zelensky A."/>
            <person name="Zhou K."/>
            <person name="Armbrust E.V."/>
            <person name="Bhattacharya D."/>
            <person name="Goodenough U.W."/>
            <person name="Van de Peer Y."/>
            <person name="Grigoriev I.V."/>
        </authorList>
    </citation>
    <scope>NUCLEOTIDE SEQUENCE [LARGE SCALE GENOMIC DNA]</scope>
    <source>
        <strain evidence="3">RCC299 / NOUM17</strain>
    </source>
</reference>
<accession>C1FET3</accession>
<name>C1FET3_MICCC</name>
<dbReference type="OrthoDB" id="273087at2759"/>
<dbReference type="GeneID" id="8250672"/>
<organism evidence="2 3">
    <name type="scientific">Micromonas commoda (strain RCC299 / NOUM17 / CCMP2709)</name>
    <name type="common">Picoplanktonic green alga</name>
    <dbReference type="NCBI Taxonomy" id="296587"/>
    <lineage>
        <taxon>Eukaryota</taxon>
        <taxon>Viridiplantae</taxon>
        <taxon>Chlorophyta</taxon>
        <taxon>Mamiellophyceae</taxon>
        <taxon>Mamiellales</taxon>
        <taxon>Mamiellaceae</taxon>
        <taxon>Micromonas</taxon>
    </lineage>
</organism>
<evidence type="ECO:0000259" key="1">
    <source>
        <dbReference type="SMART" id="SM00504"/>
    </source>
</evidence>
<keyword evidence="3" id="KW-1185">Reference proteome</keyword>
<gene>
    <name evidence="2" type="ORF">MICPUN_98581</name>
</gene>